<organism evidence="2 3">
    <name type="scientific">Brachybacterium aquaticum</name>
    <dbReference type="NCBI Taxonomy" id="1432564"/>
    <lineage>
        <taxon>Bacteria</taxon>
        <taxon>Bacillati</taxon>
        <taxon>Actinomycetota</taxon>
        <taxon>Actinomycetes</taxon>
        <taxon>Micrococcales</taxon>
        <taxon>Dermabacteraceae</taxon>
        <taxon>Brachybacterium</taxon>
    </lineage>
</organism>
<accession>A0A841AE08</accession>
<dbReference type="AlphaFoldDB" id="A0A841AE08"/>
<gene>
    <name evidence="2" type="ORF">HNR70_001141</name>
</gene>
<comment type="caution">
    <text evidence="2">The sequence shown here is derived from an EMBL/GenBank/DDBJ whole genome shotgun (WGS) entry which is preliminary data.</text>
</comment>
<feature type="domain" description="HTH marR-type" evidence="1">
    <location>
        <begin position="1"/>
        <end position="150"/>
    </location>
</feature>
<keyword evidence="2" id="KW-0238">DNA-binding</keyword>
<dbReference type="SMART" id="SM00347">
    <property type="entry name" value="HTH_MARR"/>
    <property type="match status" value="1"/>
</dbReference>
<dbReference type="GO" id="GO:0003677">
    <property type="term" value="F:DNA binding"/>
    <property type="evidence" value="ECO:0007669"/>
    <property type="project" value="UniProtKB-KW"/>
</dbReference>
<dbReference type="PANTHER" id="PTHR33164:SF99">
    <property type="entry name" value="MARR FAMILY REGULATORY PROTEIN"/>
    <property type="match status" value="1"/>
</dbReference>
<dbReference type="Proteomes" id="UP000588158">
    <property type="component" value="Unassembled WGS sequence"/>
</dbReference>
<dbReference type="InterPro" id="IPR036390">
    <property type="entry name" value="WH_DNA-bd_sf"/>
</dbReference>
<evidence type="ECO:0000313" key="3">
    <source>
        <dbReference type="Proteomes" id="UP000588158"/>
    </source>
</evidence>
<proteinExistence type="predicted"/>
<evidence type="ECO:0000313" key="2">
    <source>
        <dbReference type="EMBL" id="MBB5831328.1"/>
    </source>
</evidence>
<reference evidence="2 3" key="1">
    <citation type="submission" date="2020-08" db="EMBL/GenBank/DDBJ databases">
        <title>Sequencing the genomes of 1000 actinobacteria strains.</title>
        <authorList>
            <person name="Klenk H.-P."/>
        </authorList>
    </citation>
    <scope>NUCLEOTIDE SEQUENCE [LARGE SCALE GENOMIC DNA]</scope>
    <source>
        <strain evidence="2 3">DSM 28796</strain>
    </source>
</reference>
<dbReference type="SUPFAM" id="SSF46785">
    <property type="entry name" value="Winged helix' DNA-binding domain"/>
    <property type="match status" value="1"/>
</dbReference>
<dbReference type="GO" id="GO:0003700">
    <property type="term" value="F:DNA-binding transcription factor activity"/>
    <property type="evidence" value="ECO:0007669"/>
    <property type="project" value="InterPro"/>
</dbReference>
<dbReference type="PROSITE" id="PS50995">
    <property type="entry name" value="HTH_MARR_2"/>
    <property type="match status" value="1"/>
</dbReference>
<evidence type="ECO:0000259" key="1">
    <source>
        <dbReference type="PROSITE" id="PS50995"/>
    </source>
</evidence>
<name>A0A841AE08_9MICO</name>
<dbReference type="RefSeq" id="WP_312857576.1">
    <property type="nucleotide sequence ID" value="NZ_JACHLZ010000001.1"/>
</dbReference>
<dbReference type="PANTHER" id="PTHR33164">
    <property type="entry name" value="TRANSCRIPTIONAL REGULATOR, MARR FAMILY"/>
    <property type="match status" value="1"/>
</dbReference>
<dbReference type="InterPro" id="IPR039422">
    <property type="entry name" value="MarR/SlyA-like"/>
</dbReference>
<dbReference type="Gene3D" id="1.10.10.10">
    <property type="entry name" value="Winged helix-like DNA-binding domain superfamily/Winged helix DNA-binding domain"/>
    <property type="match status" value="1"/>
</dbReference>
<dbReference type="EMBL" id="JACHLZ010000001">
    <property type="protein sequence ID" value="MBB5831328.1"/>
    <property type="molecule type" value="Genomic_DNA"/>
</dbReference>
<protein>
    <submittedName>
        <fullName evidence="2">DNA-binding MarR family transcriptional regulator</fullName>
    </submittedName>
</protein>
<keyword evidence="3" id="KW-1185">Reference proteome</keyword>
<dbReference type="GO" id="GO:0006950">
    <property type="term" value="P:response to stress"/>
    <property type="evidence" value="ECO:0007669"/>
    <property type="project" value="TreeGrafter"/>
</dbReference>
<dbReference type="InterPro" id="IPR000835">
    <property type="entry name" value="HTH_MarR-typ"/>
</dbReference>
<dbReference type="Pfam" id="PF01047">
    <property type="entry name" value="MarR"/>
    <property type="match status" value="1"/>
</dbReference>
<dbReference type="InterPro" id="IPR036388">
    <property type="entry name" value="WH-like_DNA-bd_sf"/>
</dbReference>
<sequence>MTSGAEPERLTDEERAQWFAFAHVLTLLPGVLETQMQRDGGIGHFDYLVMSWLSTAPERTLRMSELASSVCGTLSRLSNAATRLERQGWLTRRPNPEDGRTTLVTLTDAGRQKVESVAPAHETELRRLFFEPLTAAQSRQLATACRRILAVAQDS</sequence>